<gene>
    <name evidence="1" type="ORF">DSTB1V02_LOCUS8627</name>
</gene>
<organism evidence="1">
    <name type="scientific">Darwinula stevensoni</name>
    <dbReference type="NCBI Taxonomy" id="69355"/>
    <lineage>
        <taxon>Eukaryota</taxon>
        <taxon>Metazoa</taxon>
        <taxon>Ecdysozoa</taxon>
        <taxon>Arthropoda</taxon>
        <taxon>Crustacea</taxon>
        <taxon>Oligostraca</taxon>
        <taxon>Ostracoda</taxon>
        <taxon>Podocopa</taxon>
        <taxon>Podocopida</taxon>
        <taxon>Darwinulocopina</taxon>
        <taxon>Darwinuloidea</taxon>
        <taxon>Darwinulidae</taxon>
        <taxon>Darwinula</taxon>
    </lineage>
</organism>
<protein>
    <submittedName>
        <fullName evidence="1">Uncharacterized protein</fullName>
    </submittedName>
</protein>
<sequence>METASCKKALCLAFMIRCHLIERLCLECNKLKEVLKFNPNEEAQPMTQLYLPSADAPICKAEASLRSADSKYGDRDALGAPTCCPAEGSAKLHIGQDEGVKERMARYGPPSVGTGELFSSTHYLT</sequence>
<dbReference type="EMBL" id="CAJPEV010002010">
    <property type="protein sequence ID" value="CAG0895299.1"/>
    <property type="molecule type" value="Genomic_DNA"/>
</dbReference>
<keyword evidence="2" id="KW-1185">Reference proteome</keyword>
<reference evidence="1" key="1">
    <citation type="submission" date="2020-11" db="EMBL/GenBank/DDBJ databases">
        <authorList>
            <person name="Tran Van P."/>
        </authorList>
    </citation>
    <scope>NUCLEOTIDE SEQUENCE</scope>
</reference>
<name>A0A7R8XF98_9CRUS</name>
<evidence type="ECO:0000313" key="1">
    <source>
        <dbReference type="EMBL" id="CAD7248820.1"/>
    </source>
</evidence>
<dbReference type="EMBL" id="LR901527">
    <property type="protein sequence ID" value="CAD7248820.1"/>
    <property type="molecule type" value="Genomic_DNA"/>
</dbReference>
<dbReference type="AlphaFoldDB" id="A0A7R8XF98"/>
<accession>A0A7R8XF98</accession>
<proteinExistence type="predicted"/>
<evidence type="ECO:0000313" key="2">
    <source>
        <dbReference type="Proteomes" id="UP000677054"/>
    </source>
</evidence>
<dbReference type="Proteomes" id="UP000677054">
    <property type="component" value="Unassembled WGS sequence"/>
</dbReference>